<evidence type="ECO:0000313" key="4">
    <source>
        <dbReference type="EMBL" id="RIX30832.1"/>
    </source>
</evidence>
<dbReference type="Proteomes" id="UP000265742">
    <property type="component" value="Unassembled WGS sequence"/>
</dbReference>
<dbReference type="InterPro" id="IPR025139">
    <property type="entry name" value="DUF4062"/>
</dbReference>
<comment type="caution">
    <text evidence="4">The sequence shown here is derived from an EMBL/GenBank/DDBJ whole genome shotgun (WGS) entry which is preliminary data.</text>
</comment>
<name>A0A3A1U359_9MICO</name>
<protein>
    <submittedName>
        <fullName evidence="4">DUF4062 domain-containing protein</fullName>
    </submittedName>
</protein>
<sequence length="444" mass="49132">MRGERVAPSLPKTPTRTPPAARQWDAVGPTSGSPLIGVRGLSCCCKSRRARSAFARGRDVARANSAEKRYQVFVSSTYLDLREERQAVISTLLDSDAFPAGMELFPATDDDAWTLIQQVIDDSDYYILVMGGKYGSLDPVSDLSFTEKEYDYAVATKKPVMAFLHGAPALLTVEKSEKKEDMQERLARFRAKVERSKHVKFWTGAEQLQGQVAVSFNRFTRQAPGIGWLRADAAASKETLAELAKARERIAELEAVLSAARSSPPAGIEDLAQGEDKVTVPVSARGSVRQTDRTLRNVGKWLRISTTWDQIFGYLGPTLLIEAEAEAMKETLNTSFLVDNFPAIETTVLERAREAKLKLPEDPTTSGISVELSNDDFGTVLIQLKATGLIEESRRKRSVADNGTYWTLTQFGEQRAVQIRALRRNADRETDLGIGDDEEPPENN</sequence>
<proteinExistence type="predicted"/>
<evidence type="ECO:0000313" key="5">
    <source>
        <dbReference type="Proteomes" id="UP000265742"/>
    </source>
</evidence>
<dbReference type="EMBL" id="QXTG01000001">
    <property type="protein sequence ID" value="RIX30832.1"/>
    <property type="molecule type" value="Genomic_DNA"/>
</dbReference>
<feature type="compositionally biased region" description="Low complexity" evidence="2">
    <location>
        <begin position="13"/>
        <end position="22"/>
    </location>
</feature>
<keyword evidence="1" id="KW-0175">Coiled coil</keyword>
<dbReference type="AlphaFoldDB" id="A0A3A1U359"/>
<keyword evidence="5" id="KW-1185">Reference proteome</keyword>
<feature type="coiled-coil region" evidence="1">
    <location>
        <begin position="236"/>
        <end position="263"/>
    </location>
</feature>
<evidence type="ECO:0000256" key="1">
    <source>
        <dbReference type="SAM" id="Coils"/>
    </source>
</evidence>
<evidence type="ECO:0000256" key="2">
    <source>
        <dbReference type="SAM" id="MobiDB-lite"/>
    </source>
</evidence>
<accession>A0A3A1U359</accession>
<gene>
    <name evidence="4" type="ORF">D1781_05400</name>
</gene>
<feature type="region of interest" description="Disordered" evidence="2">
    <location>
        <begin position="1"/>
        <end position="28"/>
    </location>
</feature>
<reference evidence="5" key="1">
    <citation type="submission" date="2018-09" db="EMBL/GenBank/DDBJ databases">
        <authorList>
            <person name="Kim I."/>
        </authorList>
    </citation>
    <scope>NUCLEOTIDE SEQUENCE [LARGE SCALE GENOMIC DNA]</scope>
    <source>
        <strain evidence="5">DD4a</strain>
    </source>
</reference>
<evidence type="ECO:0000259" key="3">
    <source>
        <dbReference type="Pfam" id="PF13271"/>
    </source>
</evidence>
<organism evidence="4 5">
    <name type="scientific">Amnibacterium setariae</name>
    <dbReference type="NCBI Taxonomy" id="2306585"/>
    <lineage>
        <taxon>Bacteria</taxon>
        <taxon>Bacillati</taxon>
        <taxon>Actinomycetota</taxon>
        <taxon>Actinomycetes</taxon>
        <taxon>Micrococcales</taxon>
        <taxon>Microbacteriaceae</taxon>
        <taxon>Amnibacterium</taxon>
    </lineage>
</organism>
<feature type="domain" description="DUF4062" evidence="3">
    <location>
        <begin position="71"/>
        <end position="153"/>
    </location>
</feature>
<dbReference type="Pfam" id="PF13271">
    <property type="entry name" value="DUF4062"/>
    <property type="match status" value="1"/>
</dbReference>